<organism evidence="1">
    <name type="scientific">Blumeria graminis f. sp. tritici 96224</name>
    <dbReference type="NCBI Taxonomy" id="1268274"/>
    <lineage>
        <taxon>Eukaryota</taxon>
        <taxon>Fungi</taxon>
        <taxon>Dikarya</taxon>
        <taxon>Ascomycota</taxon>
        <taxon>Pezizomycotina</taxon>
        <taxon>Leotiomycetes</taxon>
        <taxon>Erysiphales</taxon>
        <taxon>Erysiphaceae</taxon>
        <taxon>Blumeria</taxon>
    </lineage>
</organism>
<protein>
    <submittedName>
        <fullName evidence="1">Bgt-3789</fullName>
    </submittedName>
</protein>
<gene>
    <name evidence="1" type="ORF">BGT96224V2_LOCUS2019</name>
</gene>
<reference evidence="1" key="1">
    <citation type="submission" date="2018-07" db="EMBL/GenBank/DDBJ databases">
        <authorList>
            <person name="Quirk P.G."/>
            <person name="Krulwich T.A."/>
        </authorList>
    </citation>
    <scope>NUCLEOTIDE SEQUENCE</scope>
    <source>
        <strain evidence="1">96224</strain>
    </source>
</reference>
<evidence type="ECO:0000313" key="1">
    <source>
        <dbReference type="EMBL" id="SUZ08850.1"/>
    </source>
</evidence>
<name>A0A381L5N2_BLUGR</name>
<proteinExistence type="predicted"/>
<accession>A0A381L5N2</accession>
<dbReference type="AlphaFoldDB" id="A0A381L5N2"/>
<sequence>MYIKFTSFVAFLHATSNMADDSKNSSIIQSDPFNLFVSSVKEKIGNSLLTSCHEGAATDALCNSLTPLSNISRSLYRLNNTMAKNLDEKFRDLGILTEVLHGVNFKLTIPMNLVFTENSSDAIPLFMPLDTGTLIGFDANDNMFVPRKSGDEETPPTHKFIPEYRWNMCDTNIGYHYRTLVWIADTNLSVSSNTINCEKICVTRKFITP</sequence>
<dbReference type="EMBL" id="UIGY01000030">
    <property type="protein sequence ID" value="SUZ08850.1"/>
    <property type="molecule type" value="Genomic_DNA"/>
</dbReference>
<dbReference type="OrthoDB" id="3515453at2759"/>